<accession>A0A0D0BS25</accession>
<dbReference type="Proteomes" id="UP000053593">
    <property type="component" value="Unassembled WGS sequence"/>
</dbReference>
<name>A0A0D0BS25_9AGAR</name>
<proteinExistence type="predicted"/>
<sequence>MACSLLVGFPPPPSLSLILCSYARTLHSCYRFRFALLLDYDTICLIMLKILLCVRYGIRYTIHYTLFSLYDSVFFFDPLGRSLVS</sequence>
<evidence type="ECO:0000313" key="2">
    <source>
        <dbReference type="Proteomes" id="UP000053593"/>
    </source>
</evidence>
<organism evidence="1 2">
    <name type="scientific">Collybiopsis luxurians FD-317 M1</name>
    <dbReference type="NCBI Taxonomy" id="944289"/>
    <lineage>
        <taxon>Eukaryota</taxon>
        <taxon>Fungi</taxon>
        <taxon>Dikarya</taxon>
        <taxon>Basidiomycota</taxon>
        <taxon>Agaricomycotina</taxon>
        <taxon>Agaricomycetes</taxon>
        <taxon>Agaricomycetidae</taxon>
        <taxon>Agaricales</taxon>
        <taxon>Marasmiineae</taxon>
        <taxon>Omphalotaceae</taxon>
        <taxon>Collybiopsis</taxon>
        <taxon>Collybiopsis luxurians</taxon>
    </lineage>
</organism>
<reference evidence="1 2" key="1">
    <citation type="submission" date="2014-04" db="EMBL/GenBank/DDBJ databases">
        <title>Evolutionary Origins and Diversification of the Mycorrhizal Mutualists.</title>
        <authorList>
            <consortium name="DOE Joint Genome Institute"/>
            <consortium name="Mycorrhizal Genomics Consortium"/>
            <person name="Kohler A."/>
            <person name="Kuo A."/>
            <person name="Nagy L.G."/>
            <person name="Floudas D."/>
            <person name="Copeland A."/>
            <person name="Barry K.W."/>
            <person name="Cichocki N."/>
            <person name="Veneault-Fourrey C."/>
            <person name="LaButti K."/>
            <person name="Lindquist E.A."/>
            <person name="Lipzen A."/>
            <person name="Lundell T."/>
            <person name="Morin E."/>
            <person name="Murat C."/>
            <person name="Riley R."/>
            <person name="Ohm R."/>
            <person name="Sun H."/>
            <person name="Tunlid A."/>
            <person name="Henrissat B."/>
            <person name="Grigoriev I.V."/>
            <person name="Hibbett D.S."/>
            <person name="Martin F."/>
        </authorList>
    </citation>
    <scope>NUCLEOTIDE SEQUENCE [LARGE SCALE GENOMIC DNA]</scope>
    <source>
        <strain evidence="1 2">FD-317 M1</strain>
    </source>
</reference>
<dbReference type="EMBL" id="KN834787">
    <property type="protein sequence ID" value="KIK58076.1"/>
    <property type="molecule type" value="Genomic_DNA"/>
</dbReference>
<dbReference type="AlphaFoldDB" id="A0A0D0BS25"/>
<gene>
    <name evidence="1" type="ORF">GYMLUDRAFT_45623</name>
</gene>
<keyword evidence="2" id="KW-1185">Reference proteome</keyword>
<evidence type="ECO:0000313" key="1">
    <source>
        <dbReference type="EMBL" id="KIK58076.1"/>
    </source>
</evidence>
<protein>
    <submittedName>
        <fullName evidence="1">Uncharacterized protein</fullName>
    </submittedName>
</protein>
<dbReference type="HOGENOM" id="CLU_2512866_0_0_1"/>